<reference evidence="2" key="1">
    <citation type="submission" date="2022-11" db="UniProtKB">
        <authorList>
            <consortium name="WormBaseParasite"/>
        </authorList>
    </citation>
    <scope>IDENTIFICATION</scope>
</reference>
<evidence type="ECO:0000313" key="2">
    <source>
        <dbReference type="WBParaSite" id="PDA_v2.g8785.t1"/>
    </source>
</evidence>
<dbReference type="Proteomes" id="UP000887578">
    <property type="component" value="Unplaced"/>
</dbReference>
<dbReference type="WBParaSite" id="PDA_v2.g8785.t1">
    <property type="protein sequence ID" value="PDA_v2.g8785.t1"/>
    <property type="gene ID" value="PDA_v2.g8785"/>
</dbReference>
<dbReference type="AlphaFoldDB" id="A0A914QWY1"/>
<protein>
    <submittedName>
        <fullName evidence="2">CUB domain-containing protein</fullName>
    </submittedName>
</protein>
<evidence type="ECO:0000313" key="1">
    <source>
        <dbReference type="Proteomes" id="UP000887578"/>
    </source>
</evidence>
<sequence length="377" mass="42624">MIKNQQIWMALYNGFTKQFIAFDDNQNQFGQSYFDSNENIASFSSNTQSLTFELNTYLSSSVDWVAFQGVVIAYDPSKVQCPFSGQSIEFTNVENTLIVPISSDFGIKQSDTFCQWGFSTYFGQYLKIVIKNLVLNENVIFELQQSGKTLKRFDQNITDTKVYYFTSDAGSFTLYYNDTNDASVGTGFSALISDTNVPSVVTTEECPSFMDENGLKINNLDYELGYKPNQVNTILKQCDYSITFLENEEILVDVNIFHIEKNIDTLNLIFGGDSYTLNKSFKYTLTPAANNSLISFIADSSVQQAGFEVTLKSLECTCPFEEIVIPCESQTVVFPLVENISKEQSCSDNGYQFLLNPKIREGLDYFNIYSNGNLYET</sequence>
<name>A0A914QWY1_9BILA</name>
<accession>A0A914QWY1</accession>
<keyword evidence="1" id="KW-1185">Reference proteome</keyword>
<proteinExistence type="predicted"/>
<organism evidence="1 2">
    <name type="scientific">Panagrolaimus davidi</name>
    <dbReference type="NCBI Taxonomy" id="227884"/>
    <lineage>
        <taxon>Eukaryota</taxon>
        <taxon>Metazoa</taxon>
        <taxon>Ecdysozoa</taxon>
        <taxon>Nematoda</taxon>
        <taxon>Chromadorea</taxon>
        <taxon>Rhabditida</taxon>
        <taxon>Tylenchina</taxon>
        <taxon>Panagrolaimomorpha</taxon>
        <taxon>Panagrolaimoidea</taxon>
        <taxon>Panagrolaimidae</taxon>
        <taxon>Panagrolaimus</taxon>
    </lineage>
</organism>